<dbReference type="EMBL" id="CP010554">
    <property type="protein sequence ID" value="AJP49588.1"/>
    <property type="molecule type" value="Genomic_DNA"/>
</dbReference>
<dbReference type="PATRIC" id="fig|1565605.3.peg.2091"/>
<dbReference type="AlphaFoldDB" id="A0A0C5JCP6"/>
<reference evidence="2 3" key="1">
    <citation type="journal article" date="2015" name="Genome Announc.">
        <title>Complete Genome Sequence of a Novel Bacterium within the Family Rhodocyclaceae That Degrades Polycyclic Aromatic Hydrocarbons.</title>
        <authorList>
            <person name="Singleton D.R."/>
            <person name="Dickey A.N."/>
            <person name="Scholl E.H."/>
            <person name="Wright F.A."/>
            <person name="Aitken M.D."/>
        </authorList>
    </citation>
    <scope>NUCLEOTIDE SEQUENCE [LARGE SCALE GENOMIC DNA]</scope>
    <source>
        <strain evidence="3">PG1-Ca6</strain>
    </source>
</reference>
<gene>
    <name evidence="2" type="ORF">PG1C_09825</name>
</gene>
<organism evidence="2 3">
    <name type="scientific">Rugosibacter aromaticivorans</name>
    <dbReference type="NCBI Taxonomy" id="1565605"/>
    <lineage>
        <taxon>Bacteria</taxon>
        <taxon>Pseudomonadati</taxon>
        <taxon>Pseudomonadota</taxon>
        <taxon>Betaproteobacteria</taxon>
        <taxon>Nitrosomonadales</taxon>
        <taxon>Sterolibacteriaceae</taxon>
        <taxon>Rugosibacter</taxon>
    </lineage>
</organism>
<dbReference type="KEGG" id="rbu:PG1C_09825"/>
<sequence>MSNPTLPADFLVACLCAEWCGTCRDYRAGFSALATQFADTAFRWIDIEDAADAINSIDGIGDMDFENFPTLLIFNHDKVVFFGPMLPQPWLLERTFNALRALNGDALTSYISANEMHRQWQRFQPLRAILFAYPPA</sequence>
<proteinExistence type="predicted"/>
<feature type="domain" description="Thioredoxin" evidence="1">
    <location>
        <begin position="14"/>
        <end position="78"/>
    </location>
</feature>
<evidence type="ECO:0000259" key="1">
    <source>
        <dbReference type="Pfam" id="PF00085"/>
    </source>
</evidence>
<keyword evidence="3" id="KW-1185">Reference proteome</keyword>
<evidence type="ECO:0000313" key="3">
    <source>
        <dbReference type="Proteomes" id="UP000061603"/>
    </source>
</evidence>
<dbReference type="HOGENOM" id="CLU_141074_1_0_4"/>
<dbReference type="InterPro" id="IPR013766">
    <property type="entry name" value="Thioredoxin_domain"/>
</dbReference>
<dbReference type="CDD" id="cd02947">
    <property type="entry name" value="TRX_family"/>
    <property type="match status" value="1"/>
</dbReference>
<accession>A0A0C5JCP6</accession>
<dbReference type="Proteomes" id="UP000061603">
    <property type="component" value="Chromosome"/>
</dbReference>
<dbReference type="Gene3D" id="3.40.30.10">
    <property type="entry name" value="Glutaredoxin"/>
    <property type="match status" value="1"/>
</dbReference>
<protein>
    <recommendedName>
        <fullName evidence="1">Thioredoxin domain-containing protein</fullName>
    </recommendedName>
</protein>
<dbReference type="STRING" id="1565605.PG1C_09825"/>
<name>A0A0C5JCP6_9PROT</name>
<dbReference type="InterPro" id="IPR036249">
    <property type="entry name" value="Thioredoxin-like_sf"/>
</dbReference>
<dbReference type="SUPFAM" id="SSF52833">
    <property type="entry name" value="Thioredoxin-like"/>
    <property type="match status" value="1"/>
</dbReference>
<evidence type="ECO:0000313" key="2">
    <source>
        <dbReference type="EMBL" id="AJP49588.1"/>
    </source>
</evidence>
<dbReference type="Pfam" id="PF00085">
    <property type="entry name" value="Thioredoxin"/>
    <property type="match status" value="1"/>
</dbReference>